<accession>A0ABP7YFS2</accession>
<keyword evidence="3" id="KW-1185">Reference proteome</keyword>
<evidence type="ECO:0000313" key="2">
    <source>
        <dbReference type="EMBL" id="GAA4135617.1"/>
    </source>
</evidence>
<proteinExistence type="predicted"/>
<evidence type="ECO:0000256" key="1">
    <source>
        <dbReference type="SAM" id="MobiDB-lite"/>
    </source>
</evidence>
<dbReference type="Proteomes" id="UP001500266">
    <property type="component" value="Unassembled WGS sequence"/>
</dbReference>
<protein>
    <submittedName>
        <fullName evidence="2">Uncharacterized protein</fullName>
    </submittedName>
</protein>
<sequence>MPPQPRDHPSGVQAPRERLLGQPPRHGAYIYERPPAPHDHPHPTAQLAPAEHDRPRARTALAEPYAVRPRIGGRRRSRAGPIAFPADPASTGPPPCRMPAMTRLRRTAAGINAGHVPMRVEDAAARPRPRGEEGP</sequence>
<comment type="caution">
    <text evidence="2">The sequence shown here is derived from an EMBL/GenBank/DDBJ whole genome shotgun (WGS) entry which is preliminary data.</text>
</comment>
<feature type="compositionally biased region" description="Basic and acidic residues" evidence="1">
    <location>
        <begin position="1"/>
        <end position="19"/>
    </location>
</feature>
<name>A0ABP7YFS2_9ACTN</name>
<gene>
    <name evidence="2" type="ORF">GCM10022416_18430</name>
</gene>
<feature type="compositionally biased region" description="Basic and acidic residues" evidence="1">
    <location>
        <begin position="118"/>
        <end position="135"/>
    </location>
</feature>
<evidence type="ECO:0000313" key="3">
    <source>
        <dbReference type="Proteomes" id="UP001500266"/>
    </source>
</evidence>
<reference evidence="3" key="1">
    <citation type="journal article" date="2019" name="Int. J. Syst. Evol. Microbiol.">
        <title>The Global Catalogue of Microorganisms (GCM) 10K type strain sequencing project: providing services to taxonomists for standard genome sequencing and annotation.</title>
        <authorList>
            <consortium name="The Broad Institute Genomics Platform"/>
            <consortium name="The Broad Institute Genome Sequencing Center for Infectious Disease"/>
            <person name="Wu L."/>
            <person name="Ma J."/>
        </authorList>
    </citation>
    <scope>NUCLEOTIDE SEQUENCE [LARGE SCALE GENOMIC DNA]</scope>
    <source>
        <strain evidence="3">JCM 17316</strain>
    </source>
</reference>
<organism evidence="2 3">
    <name type="scientific">Actinomadura keratinilytica</name>
    <dbReference type="NCBI Taxonomy" id="547461"/>
    <lineage>
        <taxon>Bacteria</taxon>
        <taxon>Bacillati</taxon>
        <taxon>Actinomycetota</taxon>
        <taxon>Actinomycetes</taxon>
        <taxon>Streptosporangiales</taxon>
        <taxon>Thermomonosporaceae</taxon>
        <taxon>Actinomadura</taxon>
    </lineage>
</organism>
<feature type="region of interest" description="Disordered" evidence="1">
    <location>
        <begin position="1"/>
        <end position="55"/>
    </location>
</feature>
<feature type="region of interest" description="Disordered" evidence="1">
    <location>
        <begin position="68"/>
        <end position="97"/>
    </location>
</feature>
<dbReference type="EMBL" id="BAABDO010000018">
    <property type="protein sequence ID" value="GAA4135617.1"/>
    <property type="molecule type" value="Genomic_DNA"/>
</dbReference>
<feature type="region of interest" description="Disordered" evidence="1">
    <location>
        <begin position="110"/>
        <end position="135"/>
    </location>
</feature>